<dbReference type="OrthoDB" id="378675at2157"/>
<evidence type="ECO:0000313" key="3">
    <source>
        <dbReference type="Proteomes" id="UP000001024"/>
    </source>
</evidence>
<sequence>MSLPGNFDIMAACPTVFNNDQTINYEETAQIPRFLERIGIHSIAVLLFGGEYYRLSLSEKGEIIDLIRHSSNWKGKLIVGINDNSLNAMIELSRLAKKSDADAVVVSPPAYVPFYRYGRKFVESFLRKLLEKVDQPVIFQDTELPEDHLPSLKFWKNYVQSNVLYGFKIEGRNSLKKIRTIRKTYQDAKIYGGYLGINIPKEIKAGSNGSIIGSAIPDIVIKSMFYQNFSMWDTLTRFLKFEVHHMSEFVEIEKYLLMKRGVITRYTSRDPSPHLSWRLIDELDRFYLEFGL</sequence>
<organism evidence="2 3">
    <name type="scientific">Thermoplasma acidophilum (strain ATCC 25905 / DSM 1728 / JCM 9062 / NBRC 15155 / AMRC-C165)</name>
    <dbReference type="NCBI Taxonomy" id="273075"/>
    <lineage>
        <taxon>Archaea</taxon>
        <taxon>Methanobacteriati</taxon>
        <taxon>Thermoplasmatota</taxon>
        <taxon>Thermoplasmata</taxon>
        <taxon>Thermoplasmatales</taxon>
        <taxon>Thermoplasmataceae</taxon>
        <taxon>Thermoplasma</taxon>
    </lineage>
</organism>
<dbReference type="GO" id="GO:0005829">
    <property type="term" value="C:cytosol"/>
    <property type="evidence" value="ECO:0007669"/>
    <property type="project" value="TreeGrafter"/>
</dbReference>
<dbReference type="KEGG" id="tac:Ta0745"/>
<dbReference type="PANTHER" id="PTHR42849">
    <property type="entry name" value="N-ACETYLNEURAMINATE LYASE"/>
    <property type="match status" value="1"/>
</dbReference>
<dbReference type="PANTHER" id="PTHR42849:SF1">
    <property type="entry name" value="N-ACETYLNEURAMINATE LYASE"/>
    <property type="match status" value="1"/>
</dbReference>
<dbReference type="PaxDb" id="273075-Ta0745"/>
<proteinExistence type="predicted"/>
<gene>
    <name evidence="2" type="ordered locus">Ta0745</name>
</gene>
<protein>
    <submittedName>
        <fullName evidence="2">Dihydrodipicoline synthase related protein</fullName>
    </submittedName>
</protein>
<dbReference type="InterPro" id="IPR002220">
    <property type="entry name" value="DapA-like"/>
</dbReference>
<dbReference type="PIRSF" id="PIRSF001365">
    <property type="entry name" value="DHDPS"/>
    <property type="match status" value="1"/>
</dbReference>
<dbReference type="RefSeq" id="WP_010901160.1">
    <property type="nucleotide sequence ID" value="NC_002578.1"/>
</dbReference>
<dbReference type="EMBL" id="AL445065">
    <property type="protein sequence ID" value="CAC11879.1"/>
    <property type="molecule type" value="Genomic_DNA"/>
</dbReference>
<dbReference type="eggNOG" id="arCOG04172">
    <property type="taxonomic scope" value="Archaea"/>
</dbReference>
<dbReference type="GO" id="GO:0008747">
    <property type="term" value="F:N-acetylneuraminate lyase activity"/>
    <property type="evidence" value="ECO:0007669"/>
    <property type="project" value="TreeGrafter"/>
</dbReference>
<reference evidence="2 3" key="1">
    <citation type="journal article" date="2000" name="Nature">
        <title>The genome sequence of the thermoacidophilic scavenger Thermoplasma acidophilum.</title>
        <authorList>
            <person name="Ruepp A."/>
            <person name="Graml W."/>
            <person name="Santos-Martinez M.L."/>
            <person name="Koretke K.K."/>
            <person name="Volker C."/>
            <person name="Mewes H.W."/>
            <person name="Frishman D."/>
            <person name="Stocker S."/>
            <person name="Lupas A.N."/>
            <person name="Baumeister W."/>
        </authorList>
    </citation>
    <scope>NUCLEOTIDE SEQUENCE [LARGE SCALE GENOMIC DNA]</scope>
    <source>
        <strain evidence="3">ATCC 25905 / DSM 1728 / JCM 9062 / NBRC 15155 / AMRC-C165</strain>
    </source>
</reference>
<dbReference type="EnsemblBacteria" id="CAC11879">
    <property type="protein sequence ID" value="CAC11879"/>
    <property type="gene ID" value="CAC11879"/>
</dbReference>
<dbReference type="Proteomes" id="UP000001024">
    <property type="component" value="Chromosome"/>
</dbReference>
<dbReference type="SUPFAM" id="SSF51569">
    <property type="entry name" value="Aldolase"/>
    <property type="match status" value="1"/>
</dbReference>
<dbReference type="GO" id="GO:0019262">
    <property type="term" value="P:N-acetylneuraminate catabolic process"/>
    <property type="evidence" value="ECO:0007669"/>
    <property type="project" value="TreeGrafter"/>
</dbReference>
<evidence type="ECO:0000313" key="2">
    <source>
        <dbReference type="EMBL" id="CAC11879.1"/>
    </source>
</evidence>
<dbReference type="GO" id="GO:0008675">
    <property type="term" value="F:2-dehydro-3-deoxy-phosphogluconate aldolase activity"/>
    <property type="evidence" value="ECO:0007669"/>
    <property type="project" value="UniProtKB-ARBA"/>
</dbReference>
<accession>Q9HK60</accession>
<dbReference type="STRING" id="273075.gene:9571961"/>
<feature type="binding site" evidence="1">
    <location>
        <position position="211"/>
    </location>
    <ligand>
        <name>pyruvate</name>
        <dbReference type="ChEBI" id="CHEBI:15361"/>
    </ligand>
</feature>
<dbReference type="Pfam" id="PF00701">
    <property type="entry name" value="DHDPS"/>
    <property type="match status" value="1"/>
</dbReference>
<name>Q9HK60_THEAC</name>
<dbReference type="Gene3D" id="3.20.20.70">
    <property type="entry name" value="Aldolase class I"/>
    <property type="match status" value="1"/>
</dbReference>
<keyword evidence="3" id="KW-1185">Reference proteome</keyword>
<dbReference type="CDD" id="cd00408">
    <property type="entry name" value="DHDPS-like"/>
    <property type="match status" value="1"/>
</dbReference>
<dbReference type="HOGENOM" id="CLU_951939_0_0_2"/>
<evidence type="ECO:0000256" key="1">
    <source>
        <dbReference type="PIRSR" id="PIRSR001365-2"/>
    </source>
</evidence>
<dbReference type="InParanoid" id="Q9HK60"/>
<dbReference type="InterPro" id="IPR013785">
    <property type="entry name" value="Aldolase_TIM"/>
</dbReference>
<dbReference type="AlphaFoldDB" id="Q9HK60"/>
<dbReference type="DNASU" id="1456304"/>
<dbReference type="SMART" id="SM01130">
    <property type="entry name" value="DHDPS"/>
    <property type="match status" value="1"/>
</dbReference>